<organism evidence="2 3">
    <name type="scientific">Sphingomonas cavernae</name>
    <dbReference type="NCBI Taxonomy" id="2320861"/>
    <lineage>
        <taxon>Bacteria</taxon>
        <taxon>Pseudomonadati</taxon>
        <taxon>Pseudomonadota</taxon>
        <taxon>Alphaproteobacteria</taxon>
        <taxon>Sphingomonadales</taxon>
        <taxon>Sphingomonadaceae</taxon>
        <taxon>Sphingomonas</taxon>
    </lineage>
</organism>
<dbReference type="Proteomes" id="UP000286100">
    <property type="component" value="Unassembled WGS sequence"/>
</dbReference>
<dbReference type="AlphaFoldDB" id="A0A418WKL0"/>
<evidence type="ECO:0000256" key="1">
    <source>
        <dbReference type="SAM" id="SignalP"/>
    </source>
</evidence>
<feature type="signal peptide" evidence="1">
    <location>
        <begin position="1"/>
        <end position="22"/>
    </location>
</feature>
<feature type="chain" id="PRO_5019498067" evidence="1">
    <location>
        <begin position="23"/>
        <end position="123"/>
    </location>
</feature>
<gene>
    <name evidence="2" type="ORF">D3876_09540</name>
</gene>
<dbReference type="EMBL" id="QYUM01000003">
    <property type="protein sequence ID" value="RJF90472.1"/>
    <property type="molecule type" value="Genomic_DNA"/>
</dbReference>
<keyword evidence="3" id="KW-1185">Reference proteome</keyword>
<keyword evidence="1" id="KW-0732">Signal</keyword>
<evidence type="ECO:0000313" key="3">
    <source>
        <dbReference type="Proteomes" id="UP000286100"/>
    </source>
</evidence>
<accession>A0A418WKL0</accession>
<protein>
    <submittedName>
        <fullName evidence="2">Uncharacterized protein</fullName>
    </submittedName>
</protein>
<sequence length="123" mass="12871">MRASMILGVALTLVGTAGSAQARDAVEPPATIAYDYDFGPQDAGLAGAAGRWSGNRDGRYVDGRYEGTFRGTYQPPVGSVQSAAPTNVVGAYPVGTNNVPVVIRVEPVVTRTVTVVEEFVEPE</sequence>
<comment type="caution">
    <text evidence="2">The sequence shown here is derived from an EMBL/GenBank/DDBJ whole genome shotgun (WGS) entry which is preliminary data.</text>
</comment>
<reference evidence="2 3" key="1">
    <citation type="submission" date="2018-09" db="EMBL/GenBank/DDBJ databases">
        <authorList>
            <person name="Zhu H."/>
        </authorList>
    </citation>
    <scope>NUCLEOTIDE SEQUENCE [LARGE SCALE GENOMIC DNA]</scope>
    <source>
        <strain evidence="2 3">K2R01-6</strain>
    </source>
</reference>
<evidence type="ECO:0000313" key="2">
    <source>
        <dbReference type="EMBL" id="RJF90472.1"/>
    </source>
</evidence>
<name>A0A418WKL0_9SPHN</name>
<proteinExistence type="predicted"/>